<feature type="compositionally biased region" description="Pro residues" evidence="1">
    <location>
        <begin position="1"/>
        <end position="12"/>
    </location>
</feature>
<evidence type="ECO:0000313" key="3">
    <source>
        <dbReference type="Proteomes" id="UP000319980"/>
    </source>
</evidence>
<reference evidence="2 3" key="1">
    <citation type="journal article" date="2008" name="Int. J. Syst. Evol. Microbiol.">
        <title>Luteimonas marina sp. nov., isolated from seawater.</title>
        <authorList>
            <person name="Baik K.S."/>
            <person name="Park S.C."/>
            <person name="Kim M.S."/>
            <person name="Kim E.M."/>
            <person name="Park C."/>
            <person name="Chun J."/>
            <person name="Seong C.N."/>
        </authorList>
    </citation>
    <scope>NUCLEOTIDE SEQUENCE [LARGE SCALE GENOMIC DNA]</scope>
    <source>
        <strain evidence="2 3">FR1330</strain>
    </source>
</reference>
<keyword evidence="3" id="KW-1185">Reference proteome</keyword>
<gene>
    <name evidence="2" type="ORF">FQY83_00650</name>
</gene>
<sequence>MRADRWPPPQPAPACGGGGTSARMRTLRSIPSTPVLKFRFRARTPPCPSSSPRTASSASTPTASRCARSTVSTRARTSW</sequence>
<dbReference type="EMBL" id="VOHK01000001">
    <property type="protein sequence ID" value="TWT23200.1"/>
    <property type="molecule type" value="Genomic_DNA"/>
</dbReference>
<feature type="compositionally biased region" description="Low complexity" evidence="1">
    <location>
        <begin position="50"/>
        <end position="70"/>
    </location>
</feature>
<name>A0A5C5UC82_9GAMM</name>
<accession>A0A5C5UC82</accession>
<feature type="region of interest" description="Disordered" evidence="1">
    <location>
        <begin position="1"/>
        <end position="79"/>
    </location>
</feature>
<dbReference type="AlphaFoldDB" id="A0A5C5UC82"/>
<protein>
    <submittedName>
        <fullName evidence="2">Uncharacterized protein</fullName>
    </submittedName>
</protein>
<evidence type="ECO:0000313" key="2">
    <source>
        <dbReference type="EMBL" id="TWT23200.1"/>
    </source>
</evidence>
<evidence type="ECO:0000256" key="1">
    <source>
        <dbReference type="SAM" id="MobiDB-lite"/>
    </source>
</evidence>
<organism evidence="2 3">
    <name type="scientific">Luteimonas marina</name>
    <dbReference type="NCBI Taxonomy" id="488485"/>
    <lineage>
        <taxon>Bacteria</taxon>
        <taxon>Pseudomonadati</taxon>
        <taxon>Pseudomonadota</taxon>
        <taxon>Gammaproteobacteria</taxon>
        <taxon>Lysobacterales</taxon>
        <taxon>Lysobacteraceae</taxon>
        <taxon>Luteimonas</taxon>
    </lineage>
</organism>
<proteinExistence type="predicted"/>
<dbReference type="Proteomes" id="UP000319980">
    <property type="component" value="Unassembled WGS sequence"/>
</dbReference>
<comment type="caution">
    <text evidence="2">The sequence shown here is derived from an EMBL/GenBank/DDBJ whole genome shotgun (WGS) entry which is preliminary data.</text>
</comment>